<accession>A0ABW3D4T2</accession>
<feature type="transmembrane region" description="Helical" evidence="1">
    <location>
        <begin position="169"/>
        <end position="189"/>
    </location>
</feature>
<dbReference type="RefSeq" id="WP_379286420.1">
    <property type="nucleotide sequence ID" value="NZ_JBHTIU010000012.1"/>
</dbReference>
<comment type="caution">
    <text evidence="2">The sequence shown here is derived from an EMBL/GenBank/DDBJ whole genome shotgun (WGS) entry which is preliminary data.</text>
</comment>
<keyword evidence="3" id="KW-1185">Reference proteome</keyword>
<evidence type="ECO:0000313" key="2">
    <source>
        <dbReference type="EMBL" id="MFD0868447.1"/>
    </source>
</evidence>
<feature type="transmembrane region" description="Helical" evidence="1">
    <location>
        <begin position="106"/>
        <end position="131"/>
    </location>
</feature>
<feature type="transmembrane region" description="Helical" evidence="1">
    <location>
        <begin position="12"/>
        <end position="33"/>
    </location>
</feature>
<keyword evidence="1" id="KW-0472">Membrane</keyword>
<organism evidence="2 3">
    <name type="scientific">Paenibacillus residui</name>
    <dbReference type="NCBI Taxonomy" id="629724"/>
    <lineage>
        <taxon>Bacteria</taxon>
        <taxon>Bacillati</taxon>
        <taxon>Bacillota</taxon>
        <taxon>Bacilli</taxon>
        <taxon>Bacillales</taxon>
        <taxon>Paenibacillaceae</taxon>
        <taxon>Paenibacillus</taxon>
    </lineage>
</organism>
<proteinExistence type="predicted"/>
<feature type="transmembrane region" description="Helical" evidence="1">
    <location>
        <begin position="196"/>
        <end position="217"/>
    </location>
</feature>
<keyword evidence="1" id="KW-1133">Transmembrane helix</keyword>
<evidence type="ECO:0000313" key="3">
    <source>
        <dbReference type="Proteomes" id="UP001597120"/>
    </source>
</evidence>
<feature type="transmembrane region" description="Helical" evidence="1">
    <location>
        <begin position="229"/>
        <end position="248"/>
    </location>
</feature>
<dbReference type="EMBL" id="JBHTIU010000012">
    <property type="protein sequence ID" value="MFD0868447.1"/>
    <property type="molecule type" value="Genomic_DNA"/>
</dbReference>
<feature type="transmembrane region" description="Helical" evidence="1">
    <location>
        <begin position="53"/>
        <end position="75"/>
    </location>
</feature>
<evidence type="ECO:0000256" key="1">
    <source>
        <dbReference type="SAM" id="Phobius"/>
    </source>
</evidence>
<evidence type="ECO:0008006" key="4">
    <source>
        <dbReference type="Google" id="ProtNLM"/>
    </source>
</evidence>
<reference evidence="3" key="1">
    <citation type="journal article" date="2019" name="Int. J. Syst. Evol. Microbiol.">
        <title>The Global Catalogue of Microorganisms (GCM) 10K type strain sequencing project: providing services to taxonomists for standard genome sequencing and annotation.</title>
        <authorList>
            <consortium name="The Broad Institute Genomics Platform"/>
            <consortium name="The Broad Institute Genome Sequencing Center for Infectious Disease"/>
            <person name="Wu L."/>
            <person name="Ma J."/>
        </authorList>
    </citation>
    <scope>NUCLEOTIDE SEQUENCE [LARGE SCALE GENOMIC DNA]</scope>
    <source>
        <strain evidence="3">CCUG 57263</strain>
    </source>
</reference>
<gene>
    <name evidence="2" type="ORF">ACFQ03_04755</name>
</gene>
<sequence>MKGFYRLLNYEFSTMLRAVLLLCLGTLISPLLFLNTAIRDLSIYSVHERFEDLYVSSGCVIVFLIYLVTLFAFFVKSVYANYWGSKSIYTLLTLPVRRETVYFSKLLAFAIGLAILLSVQIFSVWLGYGWVASKLKHLNEGQFLMANGLFLAFIRSEFLRILLPMNISGLLSSASLWITVLTGIYYAVLCERSKRYWGFVPIAAAIVVLIYVINHRLAPPAYYGIHHDLYLPSILLLSLSGFFMWHSIRLIQKGAIA</sequence>
<protein>
    <recommendedName>
        <fullName evidence="4">ABC transporter permease</fullName>
    </recommendedName>
</protein>
<name>A0ABW3D4T2_9BACL</name>
<dbReference type="Proteomes" id="UP001597120">
    <property type="component" value="Unassembled WGS sequence"/>
</dbReference>
<keyword evidence="1" id="KW-0812">Transmembrane</keyword>